<dbReference type="PANTHER" id="PTHR30136">
    <property type="entry name" value="HELIX-TURN-HELIX TRANSCRIPTIONAL REGULATOR, ICLR FAMILY"/>
    <property type="match status" value="1"/>
</dbReference>
<evidence type="ECO:0000256" key="1">
    <source>
        <dbReference type="ARBA" id="ARBA00023015"/>
    </source>
</evidence>
<comment type="caution">
    <text evidence="7">The sequence shown here is derived from an EMBL/GenBank/DDBJ whole genome shotgun (WGS) entry which is preliminary data.</text>
</comment>
<gene>
    <name evidence="7" type="ORF">FH610_015395</name>
</gene>
<evidence type="ECO:0000256" key="4">
    <source>
        <dbReference type="SAM" id="MobiDB-lite"/>
    </source>
</evidence>
<dbReference type="InterPro" id="IPR036388">
    <property type="entry name" value="WH-like_DNA-bd_sf"/>
</dbReference>
<dbReference type="RefSeq" id="WP_139575112.1">
    <property type="nucleotide sequence ID" value="NZ_VDMA02000007.1"/>
</dbReference>
<dbReference type="GO" id="GO:0045892">
    <property type="term" value="P:negative regulation of DNA-templated transcription"/>
    <property type="evidence" value="ECO:0007669"/>
    <property type="project" value="TreeGrafter"/>
</dbReference>
<feature type="domain" description="HTH iclR-type" evidence="5">
    <location>
        <begin position="7"/>
        <end position="70"/>
    </location>
</feature>
<dbReference type="GO" id="GO:0003700">
    <property type="term" value="F:DNA-binding transcription factor activity"/>
    <property type="evidence" value="ECO:0007669"/>
    <property type="project" value="TreeGrafter"/>
</dbReference>
<evidence type="ECO:0000259" key="6">
    <source>
        <dbReference type="PROSITE" id="PS51078"/>
    </source>
</evidence>
<protein>
    <submittedName>
        <fullName evidence="7">Helix-turn-helix domain-containing protein</fullName>
    </submittedName>
</protein>
<dbReference type="AlphaFoldDB" id="A0A5N6BVL2"/>
<evidence type="ECO:0000256" key="3">
    <source>
        <dbReference type="ARBA" id="ARBA00023163"/>
    </source>
</evidence>
<sequence length="315" mass="32926">MAVARRSPPARRVVAVLDHLVAAGGRGLGLSALARELGISKPTCLGILTELVAAGYLVRDPATLTYGLGPALIAAGRAARRGFLAGDVARRHLEPLAERYHATCTASAVVGDEIMVLDAVVPPGDPPVRVGERYPFAPPVGLMYVLWGPDRELERWLAREPTLPVRMDREHLRAVVEQCRAAGYLVESLTPAGMRLHSLMAGVAAYELPREVRALVGEMVSSLGERVYLGAGLNPRKKHPVNLVAAPAYGPGGEQELVLTLHVGTAVTGAEIARRGAALVAAADAVTAELGGAVPGGTAARPASGKVRTRPSGSR</sequence>
<dbReference type="GO" id="GO:0003677">
    <property type="term" value="F:DNA binding"/>
    <property type="evidence" value="ECO:0007669"/>
    <property type="project" value="UniProtKB-KW"/>
</dbReference>
<evidence type="ECO:0000256" key="2">
    <source>
        <dbReference type="ARBA" id="ARBA00023125"/>
    </source>
</evidence>
<dbReference type="SMART" id="SM00346">
    <property type="entry name" value="HTH_ICLR"/>
    <property type="match status" value="1"/>
</dbReference>
<name>A0A5N6BVL2_9ACTN</name>
<dbReference type="PROSITE" id="PS51077">
    <property type="entry name" value="HTH_ICLR"/>
    <property type="match status" value="1"/>
</dbReference>
<dbReference type="PROSITE" id="PS51078">
    <property type="entry name" value="ICLR_ED"/>
    <property type="match status" value="1"/>
</dbReference>
<dbReference type="PANTHER" id="PTHR30136:SF24">
    <property type="entry name" value="HTH-TYPE TRANSCRIPTIONAL REPRESSOR ALLR"/>
    <property type="match status" value="1"/>
</dbReference>
<feature type="domain" description="IclR-ED" evidence="6">
    <location>
        <begin position="71"/>
        <end position="292"/>
    </location>
</feature>
<keyword evidence="3" id="KW-0804">Transcription</keyword>
<dbReference type="SUPFAM" id="SSF46785">
    <property type="entry name" value="Winged helix' DNA-binding domain"/>
    <property type="match status" value="1"/>
</dbReference>
<evidence type="ECO:0000259" key="5">
    <source>
        <dbReference type="PROSITE" id="PS51077"/>
    </source>
</evidence>
<keyword evidence="8" id="KW-1185">Reference proteome</keyword>
<keyword evidence="2" id="KW-0238">DNA-binding</keyword>
<dbReference type="EMBL" id="VDMA02000007">
    <property type="protein sequence ID" value="KAB8184492.1"/>
    <property type="molecule type" value="Genomic_DNA"/>
</dbReference>
<reference evidence="7 8" key="1">
    <citation type="submission" date="2019-10" db="EMBL/GenBank/DDBJ databases">
        <title>Nonomuraea sp. nov., isolated from Phyllanthus amarus.</title>
        <authorList>
            <person name="Klykleung N."/>
            <person name="Tanasupawat S."/>
        </authorList>
    </citation>
    <scope>NUCLEOTIDE SEQUENCE [LARGE SCALE GENOMIC DNA]</scope>
    <source>
        <strain evidence="7 8">CR1-09</strain>
    </source>
</reference>
<feature type="region of interest" description="Disordered" evidence="4">
    <location>
        <begin position="293"/>
        <end position="315"/>
    </location>
</feature>
<dbReference type="InterPro" id="IPR036390">
    <property type="entry name" value="WH_DNA-bd_sf"/>
</dbReference>
<organism evidence="7 8">
    <name type="scientific">Microbispora catharanthi</name>
    <dbReference type="NCBI Taxonomy" id="1712871"/>
    <lineage>
        <taxon>Bacteria</taxon>
        <taxon>Bacillati</taxon>
        <taxon>Actinomycetota</taxon>
        <taxon>Actinomycetes</taxon>
        <taxon>Streptosporangiales</taxon>
        <taxon>Streptosporangiaceae</taxon>
        <taxon>Microbispora</taxon>
    </lineage>
</organism>
<evidence type="ECO:0000313" key="8">
    <source>
        <dbReference type="Proteomes" id="UP000313066"/>
    </source>
</evidence>
<accession>A0A5N6BVL2</accession>
<dbReference type="InterPro" id="IPR050707">
    <property type="entry name" value="HTH_MetabolicPath_Reg"/>
</dbReference>
<dbReference type="InterPro" id="IPR014757">
    <property type="entry name" value="Tscrpt_reg_IclR_C"/>
</dbReference>
<dbReference type="Gene3D" id="1.10.10.10">
    <property type="entry name" value="Winged helix-like DNA-binding domain superfamily/Winged helix DNA-binding domain"/>
    <property type="match status" value="1"/>
</dbReference>
<evidence type="ECO:0000313" key="7">
    <source>
        <dbReference type="EMBL" id="KAB8184492.1"/>
    </source>
</evidence>
<keyword evidence="1" id="KW-0805">Transcription regulation</keyword>
<dbReference type="Pfam" id="PF09339">
    <property type="entry name" value="HTH_IclR"/>
    <property type="match status" value="1"/>
</dbReference>
<proteinExistence type="predicted"/>
<dbReference type="InterPro" id="IPR005471">
    <property type="entry name" value="Tscrpt_reg_IclR_N"/>
</dbReference>
<dbReference type="Proteomes" id="UP000313066">
    <property type="component" value="Unassembled WGS sequence"/>
</dbReference>
<dbReference type="SUPFAM" id="SSF55781">
    <property type="entry name" value="GAF domain-like"/>
    <property type="match status" value="1"/>
</dbReference>
<dbReference type="InterPro" id="IPR029016">
    <property type="entry name" value="GAF-like_dom_sf"/>
</dbReference>
<dbReference type="Gene3D" id="3.30.450.40">
    <property type="match status" value="1"/>
</dbReference>